<name>A0A3N0V0W4_9GAMM</name>
<feature type="transmembrane region" description="Helical" evidence="1">
    <location>
        <begin position="6"/>
        <end position="29"/>
    </location>
</feature>
<evidence type="ECO:0000259" key="2">
    <source>
        <dbReference type="Pfam" id="PF02698"/>
    </source>
</evidence>
<dbReference type="InParanoid" id="A0A3N0V0W4"/>
<dbReference type="FunCoup" id="A0A3N0V0W4">
    <property type="interactions" value="90"/>
</dbReference>
<dbReference type="GO" id="GO:0005886">
    <property type="term" value="C:plasma membrane"/>
    <property type="evidence" value="ECO:0007669"/>
    <property type="project" value="TreeGrafter"/>
</dbReference>
<dbReference type="CDD" id="cd06259">
    <property type="entry name" value="YdcF-like"/>
    <property type="match status" value="1"/>
</dbReference>
<sequence length="256" mass="27908">MDFALFLKWCTALATPLGSACLLIALGLLLARRWLVLLALLWLWLWSTPWAASQLAASLERQQPLLTAEQTAQADVILLLGGALGPAIPGWRAQTNLTAAGDRLVFARDLYAAGKAPRILYSGGSFSGQRPVEAEDGALLLQRWGVPAPALVVEPRSRTTRENALYSLPLLRELGARRVLLLSSGWHLPRALVNFRAAAQREGLDIEFIPAACDPVEISEGHFPGMAWLPNTEALNVSRTLFKEYLGLLHARLFGG</sequence>
<dbReference type="PANTHER" id="PTHR30336">
    <property type="entry name" value="INNER MEMBRANE PROTEIN, PROBABLE PERMEASE"/>
    <property type="match status" value="1"/>
</dbReference>
<dbReference type="EMBL" id="RJVO01000009">
    <property type="protein sequence ID" value="ROH86437.1"/>
    <property type="molecule type" value="Genomic_DNA"/>
</dbReference>
<dbReference type="PANTHER" id="PTHR30336:SF4">
    <property type="entry name" value="ENVELOPE BIOGENESIS FACTOR ELYC"/>
    <property type="match status" value="1"/>
</dbReference>
<dbReference type="InterPro" id="IPR003848">
    <property type="entry name" value="DUF218"/>
</dbReference>
<dbReference type="Pfam" id="PF02698">
    <property type="entry name" value="DUF218"/>
    <property type="match status" value="1"/>
</dbReference>
<dbReference type="RefSeq" id="WP_123212832.1">
    <property type="nucleotide sequence ID" value="NZ_RJVO01000009.1"/>
</dbReference>
<keyword evidence="1" id="KW-0812">Transmembrane</keyword>
<keyword evidence="1" id="KW-0472">Membrane</keyword>
<dbReference type="GO" id="GO:0000270">
    <property type="term" value="P:peptidoglycan metabolic process"/>
    <property type="evidence" value="ECO:0007669"/>
    <property type="project" value="TreeGrafter"/>
</dbReference>
<dbReference type="InterPro" id="IPR051599">
    <property type="entry name" value="Cell_Envelope_Assoc"/>
</dbReference>
<comment type="caution">
    <text evidence="3">The sequence shown here is derived from an EMBL/GenBank/DDBJ whole genome shotgun (WGS) entry which is preliminary data.</text>
</comment>
<dbReference type="AlphaFoldDB" id="A0A3N0V0W4"/>
<evidence type="ECO:0000313" key="4">
    <source>
        <dbReference type="Proteomes" id="UP000282106"/>
    </source>
</evidence>
<feature type="transmembrane region" description="Helical" evidence="1">
    <location>
        <begin position="34"/>
        <end position="52"/>
    </location>
</feature>
<dbReference type="GO" id="GO:0043164">
    <property type="term" value="P:Gram-negative-bacterium-type cell wall biogenesis"/>
    <property type="evidence" value="ECO:0007669"/>
    <property type="project" value="TreeGrafter"/>
</dbReference>
<reference evidence="3 4" key="1">
    <citation type="submission" date="2018-10" db="EMBL/GenBank/DDBJ databases">
        <authorList>
            <person name="Chen W.-M."/>
        </authorList>
    </citation>
    <scope>NUCLEOTIDE SEQUENCE [LARGE SCALE GENOMIC DNA]</scope>
    <source>
        <strain evidence="3 4">THS-13</strain>
    </source>
</reference>
<protein>
    <submittedName>
        <fullName evidence="3">YdcF family protein</fullName>
    </submittedName>
</protein>
<organism evidence="3 4">
    <name type="scientific">Stagnimonas aquatica</name>
    <dbReference type="NCBI Taxonomy" id="2689987"/>
    <lineage>
        <taxon>Bacteria</taxon>
        <taxon>Pseudomonadati</taxon>
        <taxon>Pseudomonadota</taxon>
        <taxon>Gammaproteobacteria</taxon>
        <taxon>Nevskiales</taxon>
        <taxon>Nevskiaceae</taxon>
        <taxon>Stagnimonas</taxon>
    </lineage>
</organism>
<dbReference type="InterPro" id="IPR014729">
    <property type="entry name" value="Rossmann-like_a/b/a_fold"/>
</dbReference>
<feature type="domain" description="DUF218" evidence="2">
    <location>
        <begin position="75"/>
        <end position="247"/>
    </location>
</feature>
<dbReference type="Proteomes" id="UP000282106">
    <property type="component" value="Unassembled WGS sequence"/>
</dbReference>
<keyword evidence="4" id="KW-1185">Reference proteome</keyword>
<accession>A0A3N0V0W4</accession>
<proteinExistence type="predicted"/>
<gene>
    <name evidence="3" type="ORF">ED208_15480</name>
</gene>
<evidence type="ECO:0000256" key="1">
    <source>
        <dbReference type="SAM" id="Phobius"/>
    </source>
</evidence>
<dbReference type="Gene3D" id="3.40.50.620">
    <property type="entry name" value="HUPs"/>
    <property type="match status" value="1"/>
</dbReference>
<evidence type="ECO:0000313" key="3">
    <source>
        <dbReference type="EMBL" id="ROH86437.1"/>
    </source>
</evidence>
<keyword evidence="1" id="KW-1133">Transmembrane helix</keyword>